<evidence type="ECO:0000256" key="1">
    <source>
        <dbReference type="SAM" id="Phobius"/>
    </source>
</evidence>
<dbReference type="EMBL" id="BMWS01000001">
    <property type="protein sequence ID" value="GGX04472.1"/>
    <property type="molecule type" value="Genomic_DNA"/>
</dbReference>
<organism evidence="3 4">
    <name type="scientific">Aquimarina muelleri</name>
    <dbReference type="NCBI Taxonomy" id="279356"/>
    <lineage>
        <taxon>Bacteria</taxon>
        <taxon>Pseudomonadati</taxon>
        <taxon>Bacteroidota</taxon>
        <taxon>Flavobacteriia</taxon>
        <taxon>Flavobacteriales</taxon>
        <taxon>Flavobacteriaceae</taxon>
        <taxon>Aquimarina</taxon>
    </lineage>
</organism>
<sequence length="641" mass="72932">MQFKHPEFLYALLALIIPILVHLFQLRRFQKVDFTNVQFLKAVTLQTRKSSQIKKWLTLLTRILALAAIIIAFAQPFFANKETVGKESKTAIYLDNSFSMQAKGAKGALLKRAVQEILSGIPEEEKFSLFTNTETFVDVSKKDIQNDLLQLEYSSNQLSYSAAYLKAKQLTGNSPETIKHLIMVSDFQQKQPTFSLPNRDNTKVHLVQMLPVTKQNIAIDSVYLERNPSNDLVLNVLLSNMETNTENTSIALYNDDILLGKTSVSIPKNGTSKTEFRLNENTKINGRVSLEDPAIVFDNSRYFTMNTPQKIKVIAVNGTKDNFIKKIFTSDEFDLISTSVENLNYNDINNSNLLIINEVKQIPISLINALGPFINQGGSVCFIPSMDGDLASYQQFISKYSDLELTKKTIQEKKITTIHFSNPLYQGVFDKKITNFQYPKVNSYYQSNASNVILSFEDNSPFLYKTNNIYVFTAAVNNENSNFKNSPLIVPTLYNMGKQSMQLTNISYTIGQINSYDVPISLGQDRILSLVSDQENIIPLQQSFSTKVRITTDEVPTKAGIYSIQDKNNTIQNVSYNYNSAESNLQYYNLNTTDNYQVSKSISELLDQIKEEKSVNELWKWFVIFAFIFLLIEILLLKYLK</sequence>
<name>A0A918N1L0_9FLAO</name>
<accession>A0A918N1L0</accession>
<keyword evidence="1" id="KW-0472">Membrane</keyword>
<feature type="domain" description="Aerotolerance regulator N-terminal" evidence="2">
    <location>
        <begin position="1"/>
        <end position="76"/>
    </location>
</feature>
<feature type="transmembrane region" description="Helical" evidence="1">
    <location>
        <begin position="6"/>
        <end position="24"/>
    </location>
</feature>
<dbReference type="Pfam" id="PF07584">
    <property type="entry name" value="BatA"/>
    <property type="match status" value="1"/>
</dbReference>
<keyword evidence="1" id="KW-0812">Transmembrane</keyword>
<feature type="transmembrane region" description="Helical" evidence="1">
    <location>
        <begin position="618"/>
        <end position="640"/>
    </location>
</feature>
<evidence type="ECO:0000259" key="2">
    <source>
        <dbReference type="Pfam" id="PF07584"/>
    </source>
</evidence>
<dbReference type="PANTHER" id="PTHR37464:SF1">
    <property type="entry name" value="BLL2463 PROTEIN"/>
    <property type="match status" value="1"/>
</dbReference>
<dbReference type="RefSeq" id="WP_027411222.1">
    <property type="nucleotide sequence ID" value="NZ_BMWS01000001.1"/>
</dbReference>
<evidence type="ECO:0000313" key="4">
    <source>
        <dbReference type="Proteomes" id="UP000601108"/>
    </source>
</evidence>
<dbReference type="InterPro" id="IPR011933">
    <property type="entry name" value="Double_TM_dom"/>
</dbReference>
<dbReference type="NCBIfam" id="TIGR02226">
    <property type="entry name" value="two_anch"/>
    <property type="match status" value="1"/>
</dbReference>
<dbReference type="Proteomes" id="UP000601108">
    <property type="component" value="Unassembled WGS sequence"/>
</dbReference>
<protein>
    <submittedName>
        <fullName evidence="3">Membrane protein</fullName>
    </submittedName>
</protein>
<dbReference type="PANTHER" id="PTHR37464">
    <property type="entry name" value="BLL2463 PROTEIN"/>
    <property type="match status" value="1"/>
</dbReference>
<reference evidence="3 4" key="1">
    <citation type="journal article" date="2014" name="Int. J. Syst. Evol. Microbiol.">
        <title>Complete genome sequence of Corynebacterium casei LMG S-19264T (=DSM 44701T), isolated from a smear-ripened cheese.</title>
        <authorList>
            <consortium name="US DOE Joint Genome Institute (JGI-PGF)"/>
            <person name="Walter F."/>
            <person name="Albersmeier A."/>
            <person name="Kalinowski J."/>
            <person name="Ruckert C."/>
        </authorList>
    </citation>
    <scope>NUCLEOTIDE SEQUENCE [LARGE SCALE GENOMIC DNA]</scope>
    <source>
        <strain evidence="3 4">KCTC 12285</strain>
    </source>
</reference>
<keyword evidence="1" id="KW-1133">Transmembrane helix</keyword>
<comment type="caution">
    <text evidence="3">The sequence shown here is derived from an EMBL/GenBank/DDBJ whole genome shotgun (WGS) entry which is preliminary data.</text>
</comment>
<dbReference type="InterPro" id="IPR036465">
    <property type="entry name" value="vWFA_dom_sf"/>
</dbReference>
<dbReference type="AlphaFoldDB" id="A0A918N1L0"/>
<dbReference type="InterPro" id="IPR024163">
    <property type="entry name" value="Aerotolerance_reg_N"/>
</dbReference>
<gene>
    <name evidence="3" type="ORF">GCM10007384_02830</name>
</gene>
<keyword evidence="4" id="KW-1185">Reference proteome</keyword>
<dbReference type="Gene3D" id="3.40.50.410">
    <property type="entry name" value="von Willebrand factor, type A domain"/>
    <property type="match status" value="1"/>
</dbReference>
<proteinExistence type="predicted"/>
<feature type="transmembrane region" description="Helical" evidence="1">
    <location>
        <begin position="56"/>
        <end position="78"/>
    </location>
</feature>
<evidence type="ECO:0000313" key="3">
    <source>
        <dbReference type="EMBL" id="GGX04472.1"/>
    </source>
</evidence>